<dbReference type="EMBL" id="VSRR010078542">
    <property type="protein sequence ID" value="MPC88670.1"/>
    <property type="molecule type" value="Genomic_DNA"/>
</dbReference>
<comment type="caution">
    <text evidence="2">The sequence shown here is derived from an EMBL/GenBank/DDBJ whole genome shotgun (WGS) entry which is preliminary data.</text>
</comment>
<keyword evidence="3" id="KW-1185">Reference proteome</keyword>
<evidence type="ECO:0000256" key="1">
    <source>
        <dbReference type="SAM" id="MobiDB-lite"/>
    </source>
</evidence>
<gene>
    <name evidence="2" type="ORF">E2C01_083588</name>
</gene>
<protein>
    <submittedName>
        <fullName evidence="2">Uncharacterized protein</fullName>
    </submittedName>
</protein>
<evidence type="ECO:0000313" key="3">
    <source>
        <dbReference type="Proteomes" id="UP000324222"/>
    </source>
</evidence>
<reference evidence="2 3" key="1">
    <citation type="submission" date="2019-05" db="EMBL/GenBank/DDBJ databases">
        <title>Another draft genome of Portunus trituberculatus and its Hox gene families provides insights of decapod evolution.</title>
        <authorList>
            <person name="Jeong J.-H."/>
            <person name="Song I."/>
            <person name="Kim S."/>
            <person name="Choi T."/>
            <person name="Kim D."/>
            <person name="Ryu S."/>
            <person name="Kim W."/>
        </authorList>
    </citation>
    <scope>NUCLEOTIDE SEQUENCE [LARGE SCALE GENOMIC DNA]</scope>
    <source>
        <tissue evidence="2">Muscle</tissue>
    </source>
</reference>
<evidence type="ECO:0000313" key="2">
    <source>
        <dbReference type="EMBL" id="MPC88670.1"/>
    </source>
</evidence>
<organism evidence="2 3">
    <name type="scientific">Portunus trituberculatus</name>
    <name type="common">Swimming crab</name>
    <name type="synonym">Neptunus trituberculatus</name>
    <dbReference type="NCBI Taxonomy" id="210409"/>
    <lineage>
        <taxon>Eukaryota</taxon>
        <taxon>Metazoa</taxon>
        <taxon>Ecdysozoa</taxon>
        <taxon>Arthropoda</taxon>
        <taxon>Crustacea</taxon>
        <taxon>Multicrustacea</taxon>
        <taxon>Malacostraca</taxon>
        <taxon>Eumalacostraca</taxon>
        <taxon>Eucarida</taxon>
        <taxon>Decapoda</taxon>
        <taxon>Pleocyemata</taxon>
        <taxon>Brachyura</taxon>
        <taxon>Eubrachyura</taxon>
        <taxon>Portunoidea</taxon>
        <taxon>Portunidae</taxon>
        <taxon>Portuninae</taxon>
        <taxon>Portunus</taxon>
    </lineage>
</organism>
<dbReference type="Proteomes" id="UP000324222">
    <property type="component" value="Unassembled WGS sequence"/>
</dbReference>
<sequence length="90" mass="10109">MFQEGVKESGRRRKRDADWLDRGVVVRRVRRFIESKKRRSLAWSASPALRPASQGDGLSIDRRNGGSQGAAPPRSPDPAVSLKRVKKLNK</sequence>
<proteinExistence type="predicted"/>
<feature type="region of interest" description="Disordered" evidence="1">
    <location>
        <begin position="37"/>
        <end position="90"/>
    </location>
</feature>
<name>A0A5B7IVK7_PORTR</name>
<accession>A0A5B7IVK7</accession>
<dbReference type="AlphaFoldDB" id="A0A5B7IVK7"/>